<evidence type="ECO:0000256" key="1">
    <source>
        <dbReference type="ARBA" id="ARBA00022980"/>
    </source>
</evidence>
<keyword evidence="1" id="KW-0689">Ribosomal protein</keyword>
<dbReference type="GO" id="GO:0005840">
    <property type="term" value="C:ribosome"/>
    <property type="evidence" value="ECO:0007669"/>
    <property type="project" value="UniProtKB-KW"/>
</dbReference>
<reference evidence="5" key="1">
    <citation type="journal article" date="2020" name="mSystems">
        <title>Genome- and Community-Level Interaction Insights into Carbon Utilization and Element Cycling Functions of Hydrothermarchaeota in Hydrothermal Sediment.</title>
        <authorList>
            <person name="Zhou Z."/>
            <person name="Liu Y."/>
            <person name="Xu W."/>
            <person name="Pan J."/>
            <person name="Luo Z.H."/>
            <person name="Li M."/>
        </authorList>
    </citation>
    <scope>NUCLEOTIDE SEQUENCE [LARGE SCALE GENOMIC DNA]</scope>
    <source>
        <strain evidence="5">SpSt-361</strain>
    </source>
</reference>
<accession>A0A832DRP0</accession>
<dbReference type="EMBL" id="DSPJ01000015">
    <property type="protein sequence ID" value="HEX61644.1"/>
    <property type="molecule type" value="Genomic_DNA"/>
</dbReference>
<evidence type="ECO:0000256" key="3">
    <source>
        <dbReference type="ARBA" id="ARBA00035310"/>
    </source>
</evidence>
<sequence length="116" mass="13176">MLVVKLVRKGKKNLPSFRVAVTERNKVIEFLGSYYPYSKSPRFAVSKEHLERWLKSGAKLTPAVEGLMKGKYEFKRYVPRKTEIESPEPVIEKPGQAEEAPTEPPTSEEEVLGKNA</sequence>
<dbReference type="GO" id="GO:0003735">
    <property type="term" value="F:structural constituent of ribosome"/>
    <property type="evidence" value="ECO:0007669"/>
    <property type="project" value="InterPro"/>
</dbReference>
<gene>
    <name evidence="5" type="ORF">ENR01_00590</name>
</gene>
<dbReference type="InterPro" id="IPR000307">
    <property type="entry name" value="Ribosomal_bS16"/>
</dbReference>
<protein>
    <recommendedName>
        <fullName evidence="3">30S ribosomal protein S16</fullName>
    </recommendedName>
</protein>
<comment type="caution">
    <text evidence="5">The sequence shown here is derived from an EMBL/GenBank/DDBJ whole genome shotgun (WGS) entry which is preliminary data.</text>
</comment>
<dbReference type="Gene3D" id="3.30.1320.10">
    <property type="match status" value="1"/>
</dbReference>
<evidence type="ECO:0000256" key="2">
    <source>
        <dbReference type="ARBA" id="ARBA00023274"/>
    </source>
</evidence>
<keyword evidence="2" id="KW-0687">Ribonucleoprotein</keyword>
<dbReference type="SUPFAM" id="SSF54565">
    <property type="entry name" value="Ribosomal protein S16"/>
    <property type="match status" value="1"/>
</dbReference>
<proteinExistence type="predicted"/>
<name>A0A832DRP0_UNCKA</name>
<organism evidence="5">
    <name type="scientific">candidate division WWE3 bacterium</name>
    <dbReference type="NCBI Taxonomy" id="2053526"/>
    <lineage>
        <taxon>Bacteria</taxon>
        <taxon>Katanobacteria</taxon>
    </lineage>
</organism>
<dbReference type="GO" id="GO:0006412">
    <property type="term" value="P:translation"/>
    <property type="evidence" value="ECO:0007669"/>
    <property type="project" value="InterPro"/>
</dbReference>
<feature type="region of interest" description="Disordered" evidence="4">
    <location>
        <begin position="85"/>
        <end position="116"/>
    </location>
</feature>
<evidence type="ECO:0000256" key="4">
    <source>
        <dbReference type="SAM" id="MobiDB-lite"/>
    </source>
</evidence>
<dbReference type="AlphaFoldDB" id="A0A832DRP0"/>
<evidence type="ECO:0000313" key="5">
    <source>
        <dbReference type="EMBL" id="HEX61644.1"/>
    </source>
</evidence>
<dbReference type="Pfam" id="PF00886">
    <property type="entry name" value="Ribosomal_S16"/>
    <property type="match status" value="1"/>
</dbReference>
<dbReference type="GO" id="GO:0005737">
    <property type="term" value="C:cytoplasm"/>
    <property type="evidence" value="ECO:0007669"/>
    <property type="project" value="UniProtKB-ARBA"/>
</dbReference>
<dbReference type="GO" id="GO:1990904">
    <property type="term" value="C:ribonucleoprotein complex"/>
    <property type="evidence" value="ECO:0007669"/>
    <property type="project" value="UniProtKB-KW"/>
</dbReference>
<dbReference type="InterPro" id="IPR023803">
    <property type="entry name" value="Ribosomal_bS16_dom_sf"/>
</dbReference>